<name>A0A9X2T386_9BACT</name>
<protein>
    <recommendedName>
        <fullName evidence="3">Lipocalin-like domain-containing protein</fullName>
    </recommendedName>
</protein>
<reference evidence="1" key="1">
    <citation type="submission" date="2022-08" db="EMBL/GenBank/DDBJ databases">
        <authorList>
            <person name="Zhang D."/>
        </authorList>
    </citation>
    <scope>NUCLEOTIDE SEQUENCE</scope>
    <source>
        <strain evidence="1">XJ19-11</strain>
    </source>
</reference>
<dbReference type="EMBL" id="JANSUY010000029">
    <property type="protein sequence ID" value="MCR9017406.1"/>
    <property type="molecule type" value="Genomic_DNA"/>
</dbReference>
<dbReference type="Proteomes" id="UP001142175">
    <property type="component" value="Unassembled WGS sequence"/>
</dbReference>
<gene>
    <name evidence="1" type="ORF">NU887_20385</name>
</gene>
<evidence type="ECO:0008006" key="3">
    <source>
        <dbReference type="Google" id="ProtNLM"/>
    </source>
</evidence>
<dbReference type="AlphaFoldDB" id="A0A9X2T386"/>
<evidence type="ECO:0000313" key="2">
    <source>
        <dbReference type="Proteomes" id="UP001142175"/>
    </source>
</evidence>
<accession>A0A9X2T386</accession>
<keyword evidence="2" id="KW-1185">Reference proteome</keyword>
<comment type="caution">
    <text evidence="1">The sequence shown here is derived from an EMBL/GenBank/DDBJ whole genome shotgun (WGS) entry which is preliminary data.</text>
</comment>
<evidence type="ECO:0000313" key="1">
    <source>
        <dbReference type="EMBL" id="MCR9017406.1"/>
    </source>
</evidence>
<dbReference type="RefSeq" id="WP_258425241.1">
    <property type="nucleotide sequence ID" value="NZ_JANSUY010000029.1"/>
</dbReference>
<proteinExistence type="predicted"/>
<sequence>MKNFHSFFIGFILILFSVCQEKEELFTPELIGTWEKTGFDPTNGYEGVLSYNFKTDGTYTWSISYREPGATENLGYQLIWKGNFRSTENQLTLMPQEIFYPAENFRTPPGAKMEDMVKSQEYNPDSPGSVNIYRINISNDATEFLLYAQPVAGNGPPSDDILFVKVK</sequence>
<organism evidence="1 2">
    <name type="scientific">Aquiflexum gelatinilyticum</name>
    <dbReference type="NCBI Taxonomy" id="2961943"/>
    <lineage>
        <taxon>Bacteria</taxon>
        <taxon>Pseudomonadati</taxon>
        <taxon>Bacteroidota</taxon>
        <taxon>Cytophagia</taxon>
        <taxon>Cytophagales</taxon>
        <taxon>Cyclobacteriaceae</taxon>
        <taxon>Aquiflexum</taxon>
    </lineage>
</organism>